<dbReference type="EMBL" id="JAODUP010000005">
    <property type="protein sequence ID" value="KAK2169954.1"/>
    <property type="molecule type" value="Genomic_DNA"/>
</dbReference>
<gene>
    <name evidence="1" type="ORF">LSH36_5g00000</name>
</gene>
<dbReference type="Proteomes" id="UP001208570">
    <property type="component" value="Unassembled WGS sequence"/>
</dbReference>
<name>A0AAD9KDY5_9ANNE</name>
<keyword evidence="2" id="KW-1185">Reference proteome</keyword>
<organism evidence="1 2">
    <name type="scientific">Paralvinella palmiformis</name>
    <dbReference type="NCBI Taxonomy" id="53620"/>
    <lineage>
        <taxon>Eukaryota</taxon>
        <taxon>Metazoa</taxon>
        <taxon>Spiralia</taxon>
        <taxon>Lophotrochozoa</taxon>
        <taxon>Annelida</taxon>
        <taxon>Polychaeta</taxon>
        <taxon>Sedentaria</taxon>
        <taxon>Canalipalpata</taxon>
        <taxon>Terebellida</taxon>
        <taxon>Terebelliformia</taxon>
        <taxon>Alvinellidae</taxon>
        <taxon>Paralvinella</taxon>
    </lineage>
</organism>
<protein>
    <submittedName>
        <fullName evidence="1">Uncharacterized protein</fullName>
    </submittedName>
</protein>
<comment type="caution">
    <text evidence="1">The sequence shown here is derived from an EMBL/GenBank/DDBJ whole genome shotgun (WGS) entry which is preliminary data.</text>
</comment>
<accession>A0AAD9KDY5</accession>
<evidence type="ECO:0000313" key="2">
    <source>
        <dbReference type="Proteomes" id="UP001208570"/>
    </source>
</evidence>
<proteinExistence type="predicted"/>
<reference evidence="1" key="1">
    <citation type="journal article" date="2023" name="Mol. Biol. Evol.">
        <title>Third-Generation Sequencing Reveals the Adaptive Role of the Epigenome in Three Deep-Sea Polychaetes.</title>
        <authorList>
            <person name="Perez M."/>
            <person name="Aroh O."/>
            <person name="Sun Y."/>
            <person name="Lan Y."/>
            <person name="Juniper S.K."/>
            <person name="Young C.R."/>
            <person name="Angers B."/>
            <person name="Qian P.Y."/>
        </authorList>
    </citation>
    <scope>NUCLEOTIDE SEQUENCE</scope>
    <source>
        <strain evidence="1">P08H-3</strain>
    </source>
</reference>
<evidence type="ECO:0000313" key="1">
    <source>
        <dbReference type="EMBL" id="KAK2169954.1"/>
    </source>
</evidence>
<dbReference type="AlphaFoldDB" id="A0AAD9KDY5"/>
<sequence length="77" mass="8875">MLYFPQTSYQCHFGLESVFSFICSCKHFNRLATDQRHAGTDGQFNLNTKSALGNKFVNVCDLIHGEYSMQMFMIIKL</sequence>